<dbReference type="InterPro" id="IPR052781">
    <property type="entry name" value="Cys_protease_inhibitor_I42"/>
</dbReference>
<protein>
    <recommendedName>
        <fullName evidence="3">Proteinase inhibitor I42 chagasin domain-containing protein</fullName>
    </recommendedName>
</protein>
<keyword evidence="2" id="KW-0789">Thiol protease inhibitor</keyword>
<organism evidence="4 5">
    <name type="scientific">Formimonas warabiya</name>
    <dbReference type="NCBI Taxonomy" id="1761012"/>
    <lineage>
        <taxon>Bacteria</taxon>
        <taxon>Bacillati</taxon>
        <taxon>Bacillota</taxon>
        <taxon>Clostridia</taxon>
        <taxon>Eubacteriales</taxon>
        <taxon>Peptococcaceae</taxon>
        <taxon>Candidatus Formimonas</taxon>
    </lineage>
</organism>
<dbReference type="InterPro" id="IPR036331">
    <property type="entry name" value="Chagasin-like_sf"/>
</dbReference>
<dbReference type="PROSITE" id="PS51257">
    <property type="entry name" value="PROKAR_LIPOPROTEIN"/>
    <property type="match status" value="1"/>
</dbReference>
<dbReference type="KEGG" id="fwa:DCMF_20625"/>
<evidence type="ECO:0000259" key="3">
    <source>
        <dbReference type="Pfam" id="PF09394"/>
    </source>
</evidence>
<evidence type="ECO:0000256" key="1">
    <source>
        <dbReference type="ARBA" id="ARBA00022690"/>
    </source>
</evidence>
<dbReference type="Pfam" id="PF09394">
    <property type="entry name" value="Inhibitor_I42"/>
    <property type="match status" value="1"/>
</dbReference>
<dbReference type="AlphaFoldDB" id="A0A3G1KWM1"/>
<dbReference type="Proteomes" id="UP000323521">
    <property type="component" value="Chromosome"/>
</dbReference>
<dbReference type="InterPro" id="IPR018990">
    <property type="entry name" value="Prot_inh_I42_chagasin"/>
</dbReference>
<dbReference type="PANTHER" id="PTHR36530">
    <property type="entry name" value="INHIBITOR OF CYSTEINE PEPTIDASE"/>
    <property type="match status" value="1"/>
</dbReference>
<gene>
    <name evidence="4" type="ORF">DCMF_20625</name>
</gene>
<feature type="domain" description="Proteinase inhibitor I42 chagasin" evidence="3">
    <location>
        <begin position="42"/>
        <end position="123"/>
    </location>
</feature>
<dbReference type="PANTHER" id="PTHR36530:SF1">
    <property type="entry name" value="AMOEBIASIN-1"/>
    <property type="match status" value="1"/>
</dbReference>
<proteinExistence type="predicted"/>
<evidence type="ECO:0000313" key="4">
    <source>
        <dbReference type="EMBL" id="ATW26846.1"/>
    </source>
</evidence>
<keyword evidence="1" id="KW-0646">Protease inhibitor</keyword>
<accession>A0A3G1KWM1</accession>
<dbReference type="SUPFAM" id="SSF141066">
    <property type="entry name" value="ICP-like"/>
    <property type="match status" value="1"/>
</dbReference>
<evidence type="ECO:0000313" key="5">
    <source>
        <dbReference type="Proteomes" id="UP000323521"/>
    </source>
</evidence>
<reference evidence="4 5" key="1">
    <citation type="submission" date="2016-10" db="EMBL/GenBank/DDBJ databases">
        <title>Complete Genome Sequence of Peptococcaceae strain DCMF.</title>
        <authorList>
            <person name="Edwards R.J."/>
            <person name="Holland S.I."/>
            <person name="Deshpande N.P."/>
            <person name="Wong Y.K."/>
            <person name="Ertan H."/>
            <person name="Manefield M."/>
            <person name="Russell T.L."/>
            <person name="Lee M.J."/>
        </authorList>
    </citation>
    <scope>NUCLEOTIDE SEQUENCE [LARGE SCALE GENOMIC DNA]</scope>
    <source>
        <strain evidence="4 5">DCMF</strain>
    </source>
</reference>
<dbReference type="Gene3D" id="2.60.40.2020">
    <property type="match status" value="1"/>
</dbReference>
<dbReference type="EMBL" id="CP017634">
    <property type="protein sequence ID" value="ATW26846.1"/>
    <property type="molecule type" value="Genomic_DNA"/>
</dbReference>
<dbReference type="GO" id="GO:0004869">
    <property type="term" value="F:cysteine-type endopeptidase inhibitor activity"/>
    <property type="evidence" value="ECO:0007669"/>
    <property type="project" value="UniProtKB-KW"/>
</dbReference>
<name>A0A3G1KWM1_FORW1</name>
<keyword evidence="5" id="KW-1185">Reference proteome</keyword>
<sequence length="132" mass="14949">MHRGRNIYVLAGLILCLAIFSGCWKQTGKEVVLEKPQQEYVLNVGDLAVISLDENPSTGYSWHYTISNEEVAALESESNQEAEGNAVGTPLLHTWKFKCLEKGNAEIHFKYYREWEGPKTVVKDLTYLLSVK</sequence>
<evidence type="ECO:0000256" key="2">
    <source>
        <dbReference type="ARBA" id="ARBA00022704"/>
    </source>
</evidence>